<dbReference type="HOGENOM" id="CLU_119497_0_0_11"/>
<dbReference type="Pfam" id="PF05423">
    <property type="entry name" value="Mycobact_memb"/>
    <property type="match status" value="1"/>
</dbReference>
<protein>
    <submittedName>
        <fullName evidence="8">MmpS1</fullName>
    </submittedName>
</protein>
<dbReference type="InterPro" id="IPR038468">
    <property type="entry name" value="MmpS_C"/>
</dbReference>
<feature type="transmembrane region" description="Helical" evidence="7">
    <location>
        <begin position="20"/>
        <end position="39"/>
    </location>
</feature>
<dbReference type="KEGG" id="mpa:MAP_3750"/>
<evidence type="ECO:0000313" key="8">
    <source>
        <dbReference type="EMBL" id="AAS06300.1"/>
    </source>
</evidence>
<dbReference type="AlphaFoldDB" id="Q73TG8"/>
<dbReference type="GO" id="GO:0005886">
    <property type="term" value="C:plasma membrane"/>
    <property type="evidence" value="ECO:0007669"/>
    <property type="project" value="UniProtKB-SubCell"/>
</dbReference>
<evidence type="ECO:0000256" key="1">
    <source>
        <dbReference type="ARBA" id="ARBA00004236"/>
    </source>
</evidence>
<dbReference type="Gene3D" id="2.60.40.2880">
    <property type="entry name" value="MmpS1-5, C-terminal soluble domain"/>
    <property type="match status" value="1"/>
</dbReference>
<keyword evidence="5 7" id="KW-1133">Transmembrane helix</keyword>
<dbReference type="eggNOG" id="ENOG5031JIR">
    <property type="taxonomic scope" value="Bacteria"/>
</dbReference>
<evidence type="ECO:0000256" key="7">
    <source>
        <dbReference type="SAM" id="Phobius"/>
    </source>
</evidence>
<evidence type="ECO:0000313" key="9">
    <source>
        <dbReference type="Proteomes" id="UP000000580"/>
    </source>
</evidence>
<accession>Q73TG8</accession>
<keyword evidence="3" id="KW-1003">Cell membrane</keyword>
<evidence type="ECO:0000256" key="4">
    <source>
        <dbReference type="ARBA" id="ARBA00022692"/>
    </source>
</evidence>
<proteinExistence type="inferred from homology"/>
<keyword evidence="6 7" id="KW-0472">Membrane</keyword>
<evidence type="ECO:0000256" key="5">
    <source>
        <dbReference type="ARBA" id="ARBA00022989"/>
    </source>
</evidence>
<organism evidence="8 9">
    <name type="scientific">Mycolicibacterium paratuberculosis (strain ATCC BAA-968 / K-10)</name>
    <name type="common">Mycobacterium paratuberculosis</name>
    <dbReference type="NCBI Taxonomy" id="262316"/>
    <lineage>
        <taxon>Bacteria</taxon>
        <taxon>Bacillati</taxon>
        <taxon>Actinomycetota</taxon>
        <taxon>Actinomycetes</taxon>
        <taxon>Mycobacteriales</taxon>
        <taxon>Mycobacteriaceae</taxon>
        <taxon>Mycobacterium</taxon>
        <taxon>Mycobacterium avium complex (MAC)</taxon>
    </lineage>
</organism>
<sequence length="154" mass="16674">MSEGDRVARIPVAKMVKKLWIVLVIVAVIAVAGLCVSRLRAAFANRDDRPISSGAADDIKPFNPKRVVYEVYGPPKTVADINYLDINAQPQKVANVALPWTLSVITTLPSMSVNVVAQADTDQIGCRIIVNEVVKDERSADGVRAQTFCIVKSA</sequence>
<gene>
    <name evidence="8" type="primary">mmpS1</name>
    <name evidence="8" type="ordered locus">MAP_3750</name>
</gene>
<comment type="subcellular location">
    <subcellularLocation>
        <location evidence="1">Cell membrane</location>
    </subcellularLocation>
</comment>
<dbReference type="Proteomes" id="UP000000580">
    <property type="component" value="Chromosome"/>
</dbReference>
<keyword evidence="9" id="KW-1185">Reference proteome</keyword>
<dbReference type="EMBL" id="AE016958">
    <property type="protein sequence ID" value="AAS06300.1"/>
    <property type="molecule type" value="Genomic_DNA"/>
</dbReference>
<reference evidence="8 9" key="1">
    <citation type="journal article" date="2005" name="Proc. Natl. Acad. Sci. U.S.A.">
        <title>The complete genome sequence of Mycobacterium avium subspecies paratuberculosis.</title>
        <authorList>
            <person name="Li L."/>
            <person name="Bannantine J.P."/>
            <person name="Zhang Q."/>
            <person name="Amonsin A."/>
            <person name="May B.J."/>
            <person name="Alt D."/>
            <person name="Banerji N."/>
            <person name="Kanjilal S."/>
            <person name="Kapur V."/>
        </authorList>
    </citation>
    <scope>NUCLEOTIDE SEQUENCE [LARGE SCALE GENOMIC DNA]</scope>
    <source>
        <strain evidence="9">ATCC BAA-968 / K-10</strain>
    </source>
</reference>
<name>Q73TG8_MYCPA</name>
<evidence type="ECO:0000256" key="2">
    <source>
        <dbReference type="ARBA" id="ARBA00007531"/>
    </source>
</evidence>
<dbReference type="STRING" id="262316.MAP_3750"/>
<dbReference type="InterPro" id="IPR008693">
    <property type="entry name" value="MmpS"/>
</dbReference>
<comment type="similarity">
    <text evidence="2">Belongs to the MmpS family.</text>
</comment>
<evidence type="ECO:0000256" key="3">
    <source>
        <dbReference type="ARBA" id="ARBA00022475"/>
    </source>
</evidence>
<keyword evidence="4 7" id="KW-0812">Transmembrane</keyword>
<evidence type="ECO:0000256" key="6">
    <source>
        <dbReference type="ARBA" id="ARBA00023136"/>
    </source>
</evidence>